<dbReference type="eggNOG" id="KOG2013">
    <property type="taxonomic scope" value="Eukaryota"/>
</dbReference>
<organism evidence="14 15">
    <name type="scientific">Theileria equi strain WA</name>
    <dbReference type="NCBI Taxonomy" id="1537102"/>
    <lineage>
        <taxon>Eukaryota</taxon>
        <taxon>Sar</taxon>
        <taxon>Alveolata</taxon>
        <taxon>Apicomplexa</taxon>
        <taxon>Aconoidasida</taxon>
        <taxon>Piroplasmida</taxon>
        <taxon>Theileriidae</taxon>
        <taxon>Theileria</taxon>
    </lineage>
</organism>
<dbReference type="AlphaFoldDB" id="L0AY60"/>
<gene>
    <name evidence="14" type="ORF">BEWA_033480</name>
</gene>
<dbReference type="PIRSF" id="PIRSF039133">
    <property type="entry name" value="SUMO_E1B"/>
    <property type="match status" value="1"/>
</dbReference>
<dbReference type="SUPFAM" id="SSF69572">
    <property type="entry name" value="Activating enzymes of the ubiquitin-like proteins"/>
    <property type="match status" value="1"/>
</dbReference>
<dbReference type="GO" id="GO:0046872">
    <property type="term" value="F:metal ion binding"/>
    <property type="evidence" value="ECO:0007669"/>
    <property type="project" value="UniProtKB-KW"/>
</dbReference>
<dbReference type="InterPro" id="IPR028077">
    <property type="entry name" value="UAE_UbL_dom"/>
</dbReference>
<dbReference type="InterPro" id="IPR045886">
    <property type="entry name" value="ThiF/MoeB/HesA"/>
</dbReference>
<feature type="binding site" evidence="11">
    <location>
        <position position="460"/>
    </location>
    <ligand>
        <name>Zn(2+)</name>
        <dbReference type="ChEBI" id="CHEBI:29105"/>
    </ligand>
</feature>
<evidence type="ECO:0000259" key="12">
    <source>
        <dbReference type="Pfam" id="PF00899"/>
    </source>
</evidence>
<proteinExistence type="inferred from homology"/>
<evidence type="ECO:0000256" key="11">
    <source>
        <dbReference type="PIRSR" id="PIRSR039133-3"/>
    </source>
</evidence>
<dbReference type="PANTHER" id="PTHR10953:SF5">
    <property type="entry name" value="SUMO-ACTIVATING ENZYME SUBUNIT 2"/>
    <property type="match status" value="1"/>
</dbReference>
<dbReference type="EMBL" id="CP001669">
    <property type="protein sequence ID" value="AFZ80495.1"/>
    <property type="molecule type" value="Genomic_DNA"/>
</dbReference>
<dbReference type="GO" id="GO:0005737">
    <property type="term" value="C:cytoplasm"/>
    <property type="evidence" value="ECO:0007669"/>
    <property type="project" value="TreeGrafter"/>
</dbReference>
<sequence length="571" mass="64479">MVSKTRCNLDSYLEELQSASILVIGAGGIGCEVIKNLVLNGAKNITIVDMDTIDMSNLNRQFIYLPEHVNQYKAHVARNIACEISPNGNIEALVCDVTKWAPEDLVRYDVILNALDNVKARSHINYCCIQSGIPLIESGSTGYNGQVFPILKGLTKCYECEEIPTSTSIPVCSIRQIPEKPTHCVAWARMLYELIFGTPDNNNLLSDLSVPTLPDINTIDEDIAECYVEEIFNFLFNSEIKALESMEEVWISRKKPHPIEYIPNESISLKRKVEEIAQDKHNALSEKIKLGETQKPHRTLHVSADREQISSGIKEKFKRYSVSELVSQFRNSIKNLLLYNKRIIGLATFSKDDETCVQFVAASANLRMLNFGISHLSTWDVQSIAGSIVPAIASTNAIVAAYQVAQLIHVLKFLRENKEKEILSSKCRHVWIKANVMGSNHLLSGNLSQPEHLEKPNPKCLVCQQKSVKIQLRNFKDWKLDDFVNVIFKNAIGLDMVTIDFNERNIYDCEELYENVEYAKHVKNNGITHYGIKDNSILTVTDLNRDSLQFEAVVQQMPNLKGEYSIIGKIE</sequence>
<evidence type="ECO:0000256" key="2">
    <source>
        <dbReference type="ARBA" id="ARBA00005673"/>
    </source>
</evidence>
<evidence type="ECO:0000256" key="8">
    <source>
        <dbReference type="PIRNR" id="PIRNR039133"/>
    </source>
</evidence>
<evidence type="ECO:0000313" key="14">
    <source>
        <dbReference type="EMBL" id="AFZ80495.1"/>
    </source>
</evidence>
<keyword evidence="4 8" id="KW-0547">Nucleotide-binding</keyword>
<dbReference type="InterPro" id="IPR030661">
    <property type="entry name" value="Uba2"/>
</dbReference>
<feature type="active site" description="Glycyl thioester intermediate" evidence="9">
    <location>
        <position position="172"/>
    </location>
</feature>
<dbReference type="Proteomes" id="UP000031512">
    <property type="component" value="Chromosome 1"/>
</dbReference>
<keyword evidence="15" id="KW-1185">Reference proteome</keyword>
<dbReference type="InterPro" id="IPR035985">
    <property type="entry name" value="Ubiquitin-activating_enz"/>
</dbReference>
<dbReference type="RefSeq" id="XP_004830161.1">
    <property type="nucleotide sequence ID" value="XM_004830104.1"/>
</dbReference>
<dbReference type="Pfam" id="PF14732">
    <property type="entry name" value="UAE_UbL"/>
    <property type="match status" value="1"/>
</dbReference>
<reference evidence="14 15" key="1">
    <citation type="journal article" date="2012" name="BMC Genomics">
        <title>Comparative genomic analysis and phylogenetic position of Theileria equi.</title>
        <authorList>
            <person name="Kappmeyer L.S."/>
            <person name="Thiagarajan M."/>
            <person name="Herndon D.R."/>
            <person name="Ramsay J.D."/>
            <person name="Caler E."/>
            <person name="Djikeng A."/>
            <person name="Gillespie J.J."/>
            <person name="Lau A.O."/>
            <person name="Roalson E.H."/>
            <person name="Silva J.C."/>
            <person name="Silva M.G."/>
            <person name="Suarez C.E."/>
            <person name="Ueti M.W."/>
            <person name="Nene V.M."/>
            <person name="Mealey R.H."/>
            <person name="Knowles D.P."/>
            <person name="Brayton K.A."/>
        </authorList>
    </citation>
    <scope>NUCLEOTIDE SEQUENCE [LARGE SCALE GENOMIC DNA]</scope>
    <source>
        <strain evidence="14 15">WA</strain>
    </source>
</reference>
<dbReference type="KEGG" id="beq:BEWA_033480"/>
<feature type="domain" description="Ubiquitin/SUMO-activating enzyme ubiquitin-like" evidence="13">
    <location>
        <begin position="474"/>
        <end position="559"/>
    </location>
</feature>
<feature type="binding site" evidence="10">
    <location>
        <begin position="116"/>
        <end position="121"/>
    </location>
    <ligand>
        <name>ATP</name>
        <dbReference type="ChEBI" id="CHEBI:30616"/>
    </ligand>
</feature>
<dbReference type="OrthoDB" id="10255449at2759"/>
<evidence type="ECO:0000259" key="13">
    <source>
        <dbReference type="Pfam" id="PF14732"/>
    </source>
</evidence>
<feature type="binding site" evidence="10">
    <location>
        <position position="73"/>
    </location>
    <ligand>
        <name>ATP</name>
        <dbReference type="ChEBI" id="CHEBI:30616"/>
    </ligand>
</feature>
<dbReference type="GO" id="GO:0031510">
    <property type="term" value="C:SUMO activating enzyme complex"/>
    <property type="evidence" value="ECO:0007669"/>
    <property type="project" value="UniProtKB-UniRule"/>
</dbReference>
<feature type="binding site" evidence="10">
    <location>
        <begin position="25"/>
        <end position="30"/>
    </location>
    <ligand>
        <name>ATP</name>
        <dbReference type="ChEBI" id="CHEBI:30616"/>
    </ligand>
</feature>
<evidence type="ECO:0000256" key="9">
    <source>
        <dbReference type="PIRSR" id="PIRSR039133-1"/>
    </source>
</evidence>
<dbReference type="Pfam" id="PF00899">
    <property type="entry name" value="ThiF"/>
    <property type="match status" value="1"/>
</dbReference>
<dbReference type="STRING" id="1537102.L0AY60"/>
<dbReference type="Gene3D" id="1.10.10.520">
    <property type="entry name" value="Ubiquitin activating enzymes (Uba3). Chain: B, domain 2"/>
    <property type="match status" value="1"/>
</dbReference>
<evidence type="ECO:0000256" key="10">
    <source>
        <dbReference type="PIRSR" id="PIRSR039133-2"/>
    </source>
</evidence>
<dbReference type="FunFam" id="3.50.50.80:FF:000002">
    <property type="entry name" value="SUMO-activating enzyme subunit 2"/>
    <property type="match status" value="1"/>
</dbReference>
<name>L0AY60_THEEQ</name>
<evidence type="ECO:0000256" key="4">
    <source>
        <dbReference type="ARBA" id="ARBA00022741"/>
    </source>
</evidence>
<evidence type="ECO:0000256" key="1">
    <source>
        <dbReference type="ARBA" id="ARBA00004718"/>
    </source>
</evidence>
<feature type="binding site" evidence="11">
    <location>
        <position position="157"/>
    </location>
    <ligand>
        <name>Zn(2+)</name>
        <dbReference type="ChEBI" id="CHEBI:29105"/>
    </ligand>
</feature>
<feature type="domain" description="THIF-type NAD/FAD binding fold" evidence="12">
    <location>
        <begin position="13"/>
        <end position="416"/>
    </location>
</feature>
<dbReference type="GeneID" id="15803632"/>
<keyword evidence="5 8" id="KW-0833">Ubl conjugation pathway</keyword>
<evidence type="ECO:0000256" key="3">
    <source>
        <dbReference type="ARBA" id="ARBA00022723"/>
    </source>
</evidence>
<keyword evidence="7 8" id="KW-0067">ATP-binding</keyword>
<feature type="binding site" evidence="10">
    <location>
        <begin position="57"/>
        <end position="60"/>
    </location>
    <ligand>
        <name>ATP</name>
        <dbReference type="ChEBI" id="CHEBI:30616"/>
    </ligand>
</feature>
<dbReference type="GO" id="GO:0019948">
    <property type="term" value="F:SUMO activating enzyme activity"/>
    <property type="evidence" value="ECO:0007669"/>
    <property type="project" value="UniProtKB-UniRule"/>
</dbReference>
<comment type="subunit">
    <text evidence="8">Heterodimer.</text>
</comment>
<evidence type="ECO:0000256" key="5">
    <source>
        <dbReference type="ARBA" id="ARBA00022786"/>
    </source>
</evidence>
<dbReference type="VEuPathDB" id="PiroplasmaDB:BEWA_033480"/>
<feature type="binding site" evidence="11">
    <location>
        <position position="463"/>
    </location>
    <ligand>
        <name>Zn(2+)</name>
        <dbReference type="ChEBI" id="CHEBI:29105"/>
    </ligand>
</feature>
<feature type="binding site" evidence="11">
    <location>
        <position position="160"/>
    </location>
    <ligand>
        <name>Zn(2+)</name>
        <dbReference type="ChEBI" id="CHEBI:29105"/>
    </ligand>
</feature>
<comment type="pathway">
    <text evidence="1 8">Protein modification; protein sumoylation.</text>
</comment>
<keyword evidence="3 8" id="KW-0479">Metal-binding</keyword>
<dbReference type="PROSITE" id="PS51257">
    <property type="entry name" value="PROKAR_LIPOPROTEIN"/>
    <property type="match status" value="1"/>
</dbReference>
<evidence type="ECO:0000313" key="15">
    <source>
        <dbReference type="Proteomes" id="UP000031512"/>
    </source>
</evidence>
<accession>L0AY60</accession>
<keyword evidence="6 8" id="KW-0862">Zinc</keyword>
<dbReference type="Gene3D" id="3.50.50.80">
    <property type="entry name" value="Ubiquitin-activating enzyme E1, inactive adenylation domain, subdomain 1"/>
    <property type="match status" value="1"/>
</dbReference>
<dbReference type="InterPro" id="IPR000594">
    <property type="entry name" value="ThiF_NAD_FAD-bd"/>
</dbReference>
<comment type="similarity">
    <text evidence="2 8">Belongs to the ubiquitin-activating E1 family.</text>
</comment>
<protein>
    <recommendedName>
        <fullName evidence="8">SUMO-activating enzyme subunit</fullName>
    </recommendedName>
</protein>
<dbReference type="GO" id="GO:0005524">
    <property type="term" value="F:ATP binding"/>
    <property type="evidence" value="ECO:0007669"/>
    <property type="project" value="UniProtKB-UniRule"/>
</dbReference>
<dbReference type="InterPro" id="IPR023318">
    <property type="entry name" value="Ub_act_enz_dom_a_sf"/>
</dbReference>
<feature type="binding site" evidence="10">
    <location>
        <position position="49"/>
    </location>
    <ligand>
        <name>ATP</name>
        <dbReference type="ChEBI" id="CHEBI:30616"/>
    </ligand>
</feature>
<dbReference type="PANTHER" id="PTHR10953">
    <property type="entry name" value="UBIQUITIN-ACTIVATING ENZYME E1"/>
    <property type="match status" value="1"/>
</dbReference>
<dbReference type="InterPro" id="IPR042449">
    <property type="entry name" value="Ub-E1_IAD_1"/>
</dbReference>
<dbReference type="UniPathway" id="UPA00886"/>
<evidence type="ECO:0000256" key="6">
    <source>
        <dbReference type="ARBA" id="ARBA00022833"/>
    </source>
</evidence>
<evidence type="ECO:0000256" key="7">
    <source>
        <dbReference type="ARBA" id="ARBA00022840"/>
    </source>
</evidence>
<dbReference type="GO" id="GO:0016925">
    <property type="term" value="P:protein sumoylation"/>
    <property type="evidence" value="ECO:0007669"/>
    <property type="project" value="UniProtKB-UniRule"/>
</dbReference>